<comment type="caution">
    <text evidence="5">The sequence shown here is derived from an EMBL/GenBank/DDBJ whole genome shotgun (WGS) entry which is preliminary data.</text>
</comment>
<evidence type="ECO:0000313" key="6">
    <source>
        <dbReference type="Proteomes" id="UP000239907"/>
    </source>
</evidence>
<dbReference type="EMBL" id="MQWA01000001">
    <property type="protein sequence ID" value="PQJ29610.1"/>
    <property type="molecule type" value="Genomic_DNA"/>
</dbReference>
<dbReference type="InterPro" id="IPR035965">
    <property type="entry name" value="PAS-like_dom_sf"/>
</dbReference>
<keyword evidence="3" id="KW-0804">Transcription</keyword>
<dbReference type="Gene3D" id="1.10.10.60">
    <property type="entry name" value="Homeodomain-like"/>
    <property type="match status" value="1"/>
</dbReference>
<sequence>MNTTKSSFDGNQVAEFLDSLIPGQISPVLFQAMPDVMFWLKNVDGEFLFFNDAFLCEKNADDVLGKTDADLLPSELARVYMEDDRQVMASGEPQWNKVELVVAINGGVEWRATSKVPLRNRAGVMVGTAGISRRVGMDEGLPVPSQQRDMATIVGTIYKNVDKEIKVVDVAQAAGVSVSSLERLFKANMNTTPKQFIIQAKISTACERLVGTNMSVKEVGASVGYSDHANFTRGFRKVMKMSPTDYRRNYRKG</sequence>
<dbReference type="Pfam" id="PF08448">
    <property type="entry name" value="PAS_4"/>
    <property type="match status" value="1"/>
</dbReference>
<dbReference type="GO" id="GO:0043565">
    <property type="term" value="F:sequence-specific DNA binding"/>
    <property type="evidence" value="ECO:0007669"/>
    <property type="project" value="InterPro"/>
</dbReference>
<dbReference type="Pfam" id="PF12833">
    <property type="entry name" value="HTH_18"/>
    <property type="match status" value="1"/>
</dbReference>
<dbReference type="Gene3D" id="3.30.450.20">
    <property type="entry name" value="PAS domain"/>
    <property type="match status" value="1"/>
</dbReference>
<dbReference type="InterPro" id="IPR013656">
    <property type="entry name" value="PAS_4"/>
</dbReference>
<evidence type="ECO:0000313" key="5">
    <source>
        <dbReference type="EMBL" id="PQJ29610.1"/>
    </source>
</evidence>
<dbReference type="AlphaFoldDB" id="A0A2S7U4V8"/>
<dbReference type="CDD" id="cd00130">
    <property type="entry name" value="PAS"/>
    <property type="match status" value="1"/>
</dbReference>
<dbReference type="SUPFAM" id="SSF55785">
    <property type="entry name" value="PYP-like sensor domain (PAS domain)"/>
    <property type="match status" value="1"/>
</dbReference>
<dbReference type="SUPFAM" id="SSF46689">
    <property type="entry name" value="Homeodomain-like"/>
    <property type="match status" value="2"/>
</dbReference>
<reference evidence="5 6" key="1">
    <citation type="submission" date="2016-12" db="EMBL/GenBank/DDBJ databases">
        <title>Study of bacterial adaptation to deep sea.</title>
        <authorList>
            <person name="Song J."/>
            <person name="Yoshizawa S."/>
            <person name="Kogure K."/>
        </authorList>
    </citation>
    <scope>NUCLEOTIDE SEQUENCE [LARGE SCALE GENOMIC DNA]</scope>
    <source>
        <strain evidence="5 6">SAORIC-165</strain>
    </source>
</reference>
<evidence type="ECO:0000256" key="2">
    <source>
        <dbReference type="ARBA" id="ARBA00023125"/>
    </source>
</evidence>
<dbReference type="PANTHER" id="PTHR43280">
    <property type="entry name" value="ARAC-FAMILY TRANSCRIPTIONAL REGULATOR"/>
    <property type="match status" value="1"/>
</dbReference>
<dbReference type="InterPro" id="IPR009057">
    <property type="entry name" value="Homeodomain-like_sf"/>
</dbReference>
<name>A0A2S7U4V8_9BACT</name>
<keyword evidence="1" id="KW-0805">Transcription regulation</keyword>
<keyword evidence="2" id="KW-0238">DNA-binding</keyword>
<protein>
    <recommendedName>
        <fullName evidence="4">HTH araC/xylS-type domain-containing protein</fullName>
    </recommendedName>
</protein>
<dbReference type="InterPro" id="IPR000014">
    <property type="entry name" value="PAS"/>
</dbReference>
<dbReference type="InterPro" id="IPR018060">
    <property type="entry name" value="HTH_AraC"/>
</dbReference>
<organism evidence="5 6">
    <name type="scientific">Rubritalea profundi</name>
    <dbReference type="NCBI Taxonomy" id="1658618"/>
    <lineage>
        <taxon>Bacteria</taxon>
        <taxon>Pseudomonadati</taxon>
        <taxon>Verrucomicrobiota</taxon>
        <taxon>Verrucomicrobiia</taxon>
        <taxon>Verrucomicrobiales</taxon>
        <taxon>Rubritaleaceae</taxon>
        <taxon>Rubritalea</taxon>
    </lineage>
</organism>
<dbReference type="PROSITE" id="PS01124">
    <property type="entry name" value="HTH_ARAC_FAMILY_2"/>
    <property type="match status" value="1"/>
</dbReference>
<dbReference type="OrthoDB" id="9776408at2"/>
<feature type="domain" description="HTH araC/xylS-type" evidence="4">
    <location>
        <begin position="151"/>
        <end position="249"/>
    </location>
</feature>
<proteinExistence type="predicted"/>
<accession>A0A2S7U4V8</accession>
<dbReference type="InterPro" id="IPR018062">
    <property type="entry name" value="HTH_AraC-typ_CS"/>
</dbReference>
<evidence type="ECO:0000259" key="4">
    <source>
        <dbReference type="PROSITE" id="PS01124"/>
    </source>
</evidence>
<dbReference type="GO" id="GO:0003700">
    <property type="term" value="F:DNA-binding transcription factor activity"/>
    <property type="evidence" value="ECO:0007669"/>
    <property type="project" value="InterPro"/>
</dbReference>
<dbReference type="PROSITE" id="PS00041">
    <property type="entry name" value="HTH_ARAC_FAMILY_1"/>
    <property type="match status" value="1"/>
</dbReference>
<dbReference type="Proteomes" id="UP000239907">
    <property type="component" value="Unassembled WGS sequence"/>
</dbReference>
<keyword evidence="6" id="KW-1185">Reference proteome</keyword>
<dbReference type="RefSeq" id="WP_105044117.1">
    <property type="nucleotide sequence ID" value="NZ_MQWA01000001.1"/>
</dbReference>
<gene>
    <name evidence="5" type="ORF">BSZ32_14670</name>
</gene>
<dbReference type="SMART" id="SM00342">
    <property type="entry name" value="HTH_ARAC"/>
    <property type="match status" value="1"/>
</dbReference>
<evidence type="ECO:0000256" key="1">
    <source>
        <dbReference type="ARBA" id="ARBA00023015"/>
    </source>
</evidence>
<dbReference type="PANTHER" id="PTHR43280:SF28">
    <property type="entry name" value="HTH-TYPE TRANSCRIPTIONAL ACTIVATOR RHAS"/>
    <property type="match status" value="1"/>
</dbReference>
<evidence type="ECO:0000256" key="3">
    <source>
        <dbReference type="ARBA" id="ARBA00023163"/>
    </source>
</evidence>